<keyword evidence="3" id="KW-1185">Reference proteome</keyword>
<organism evidence="2 3">
    <name type="scientific">Armillaria luteobubalina</name>
    <dbReference type="NCBI Taxonomy" id="153913"/>
    <lineage>
        <taxon>Eukaryota</taxon>
        <taxon>Fungi</taxon>
        <taxon>Dikarya</taxon>
        <taxon>Basidiomycota</taxon>
        <taxon>Agaricomycotina</taxon>
        <taxon>Agaricomycetes</taxon>
        <taxon>Agaricomycetidae</taxon>
        <taxon>Agaricales</taxon>
        <taxon>Marasmiineae</taxon>
        <taxon>Physalacriaceae</taxon>
        <taxon>Armillaria</taxon>
    </lineage>
</organism>
<proteinExistence type="predicted"/>
<evidence type="ECO:0000259" key="1">
    <source>
        <dbReference type="Pfam" id="PF18803"/>
    </source>
</evidence>
<comment type="caution">
    <text evidence="2">The sequence shown here is derived from an EMBL/GenBank/DDBJ whole genome shotgun (WGS) entry which is preliminary data.</text>
</comment>
<dbReference type="InterPro" id="IPR041457">
    <property type="entry name" value="CxC2_KDZ-assoc"/>
</dbReference>
<reference evidence="2" key="1">
    <citation type="submission" date="2023-06" db="EMBL/GenBank/DDBJ databases">
        <authorList>
            <consortium name="Lawrence Berkeley National Laboratory"/>
            <person name="Ahrendt S."/>
            <person name="Sahu N."/>
            <person name="Indic B."/>
            <person name="Wong-Bajracharya J."/>
            <person name="Merenyi Z."/>
            <person name="Ke H.-M."/>
            <person name="Monk M."/>
            <person name="Kocsube S."/>
            <person name="Drula E."/>
            <person name="Lipzen A."/>
            <person name="Balint B."/>
            <person name="Henrissat B."/>
            <person name="Andreopoulos B."/>
            <person name="Martin F.M."/>
            <person name="Harder C.B."/>
            <person name="Rigling D."/>
            <person name="Ford K.L."/>
            <person name="Foster G.D."/>
            <person name="Pangilinan J."/>
            <person name="Papanicolaou A."/>
            <person name="Barry K."/>
            <person name="LaButti K."/>
            <person name="Viragh M."/>
            <person name="Koriabine M."/>
            <person name="Yan M."/>
            <person name="Riley R."/>
            <person name="Champramary S."/>
            <person name="Plett K.L."/>
            <person name="Tsai I.J."/>
            <person name="Slot J."/>
            <person name="Sipos G."/>
            <person name="Plett J."/>
            <person name="Nagy L.G."/>
            <person name="Grigoriev I.V."/>
        </authorList>
    </citation>
    <scope>NUCLEOTIDE SEQUENCE</scope>
    <source>
        <strain evidence="2">HWK02</strain>
    </source>
</reference>
<protein>
    <recommendedName>
        <fullName evidence="1">CxC2-like cysteine cluster KDZ transposase-associated domain-containing protein</fullName>
    </recommendedName>
</protein>
<dbReference type="Proteomes" id="UP001175228">
    <property type="component" value="Unassembled WGS sequence"/>
</dbReference>
<gene>
    <name evidence="2" type="ORF">EDD18DRAFT_1367184</name>
</gene>
<dbReference type="EMBL" id="JAUEPU010000153">
    <property type="protein sequence ID" value="KAK0475323.1"/>
    <property type="molecule type" value="Genomic_DNA"/>
</dbReference>
<name>A0AA39P0J7_9AGAR</name>
<accession>A0AA39P0J7</accession>
<evidence type="ECO:0000313" key="2">
    <source>
        <dbReference type="EMBL" id="KAK0475323.1"/>
    </source>
</evidence>
<dbReference type="AlphaFoldDB" id="A0AA39P0J7"/>
<evidence type="ECO:0000313" key="3">
    <source>
        <dbReference type="Proteomes" id="UP001175228"/>
    </source>
</evidence>
<dbReference type="Pfam" id="PF18803">
    <property type="entry name" value="CxC2"/>
    <property type="match status" value="1"/>
</dbReference>
<sequence length="99" mass="10944">MAALEQFQMLMFMGKLSAYEYYHSLAQLSDNTGTNTPLDNYEAFICIVHEWSFICLLKRAGIGYNTSGWTAAELASCMVDCFTCPCPGVNIPAKVDPDS</sequence>
<feature type="domain" description="CxC2-like cysteine cluster KDZ transposase-associated" evidence="1">
    <location>
        <begin position="2"/>
        <end position="33"/>
    </location>
</feature>